<accession>A0ABD5NSP5</accession>
<dbReference type="GeneID" id="300786446"/>
<gene>
    <name evidence="2" type="ORF">ACFOUR_16710</name>
</gene>
<feature type="transmembrane region" description="Helical" evidence="1">
    <location>
        <begin position="73"/>
        <end position="93"/>
    </location>
</feature>
<organism evidence="2 3">
    <name type="scientific">Halovivax cerinus</name>
    <dbReference type="NCBI Taxonomy" id="1487865"/>
    <lineage>
        <taxon>Archaea</taxon>
        <taxon>Methanobacteriati</taxon>
        <taxon>Methanobacteriota</taxon>
        <taxon>Stenosarchaea group</taxon>
        <taxon>Halobacteria</taxon>
        <taxon>Halobacteriales</taxon>
        <taxon>Natrialbaceae</taxon>
        <taxon>Halovivax</taxon>
    </lineage>
</organism>
<keyword evidence="1" id="KW-0472">Membrane</keyword>
<feature type="transmembrane region" description="Helical" evidence="1">
    <location>
        <begin position="18"/>
        <end position="38"/>
    </location>
</feature>
<evidence type="ECO:0000313" key="3">
    <source>
        <dbReference type="Proteomes" id="UP001595846"/>
    </source>
</evidence>
<comment type="caution">
    <text evidence="2">The sequence shown here is derived from an EMBL/GenBank/DDBJ whole genome shotgun (WGS) entry which is preliminary data.</text>
</comment>
<keyword evidence="3" id="KW-1185">Reference proteome</keyword>
<dbReference type="Proteomes" id="UP001595846">
    <property type="component" value="Unassembled WGS sequence"/>
</dbReference>
<dbReference type="Pfam" id="PF26041">
    <property type="entry name" value="DUF8011"/>
    <property type="match status" value="1"/>
</dbReference>
<name>A0ABD5NSP5_9EURY</name>
<keyword evidence="1" id="KW-0812">Transmembrane</keyword>
<evidence type="ECO:0000313" key="2">
    <source>
        <dbReference type="EMBL" id="MFC3960003.1"/>
    </source>
</evidence>
<dbReference type="InterPro" id="IPR058324">
    <property type="entry name" value="DUF8011"/>
</dbReference>
<reference evidence="2 3" key="1">
    <citation type="journal article" date="2019" name="Int. J. Syst. Evol. Microbiol.">
        <title>The Global Catalogue of Microorganisms (GCM) 10K type strain sequencing project: providing services to taxonomists for standard genome sequencing and annotation.</title>
        <authorList>
            <consortium name="The Broad Institute Genomics Platform"/>
            <consortium name="The Broad Institute Genome Sequencing Center for Infectious Disease"/>
            <person name="Wu L."/>
            <person name="Ma J."/>
        </authorList>
    </citation>
    <scope>NUCLEOTIDE SEQUENCE [LARGE SCALE GENOMIC DNA]</scope>
    <source>
        <strain evidence="2 3">IBRC-M 10256</strain>
    </source>
</reference>
<feature type="transmembrane region" description="Helical" evidence="1">
    <location>
        <begin position="44"/>
        <end position="61"/>
    </location>
</feature>
<keyword evidence="1" id="KW-1133">Transmembrane helix</keyword>
<proteinExistence type="predicted"/>
<dbReference type="EMBL" id="JBHSAQ010000014">
    <property type="protein sequence ID" value="MFC3960003.1"/>
    <property type="molecule type" value="Genomic_DNA"/>
</dbReference>
<sequence length="99" mass="10392">MPSTIGDVVFSEPAGRPFALVQLCSALLISSLYVYYAVLGNSTVGRFVLFMIAGTALSGIAESLPKTRRRATGILRVTAILVFVCLLATISVAPEAVMG</sequence>
<evidence type="ECO:0000256" key="1">
    <source>
        <dbReference type="SAM" id="Phobius"/>
    </source>
</evidence>
<protein>
    <submittedName>
        <fullName evidence="2">Uncharacterized protein</fullName>
    </submittedName>
</protein>
<dbReference type="AlphaFoldDB" id="A0ABD5NSP5"/>
<dbReference type="RefSeq" id="WP_382274734.1">
    <property type="nucleotide sequence ID" value="NZ_CP101824.1"/>
</dbReference>